<dbReference type="EMBL" id="FNBL01000009">
    <property type="protein sequence ID" value="SDF97161.1"/>
    <property type="molecule type" value="Genomic_DNA"/>
</dbReference>
<dbReference type="GO" id="GO:0016740">
    <property type="term" value="F:transferase activity"/>
    <property type="evidence" value="ECO:0007669"/>
    <property type="project" value="UniProtKB-KW"/>
</dbReference>
<protein>
    <submittedName>
        <fullName evidence="2">Glycosyl transferase family 2</fullName>
    </submittedName>
</protein>
<evidence type="ECO:0000259" key="1">
    <source>
        <dbReference type="Pfam" id="PF00535"/>
    </source>
</evidence>
<keyword evidence="2" id="KW-0808">Transferase</keyword>
<feature type="domain" description="Glycosyltransferase 2-like" evidence="1">
    <location>
        <begin position="14"/>
        <end position="112"/>
    </location>
</feature>
<evidence type="ECO:0000313" key="2">
    <source>
        <dbReference type="EMBL" id="SDF97161.1"/>
    </source>
</evidence>
<dbReference type="InterPro" id="IPR029044">
    <property type="entry name" value="Nucleotide-diphossugar_trans"/>
</dbReference>
<dbReference type="Pfam" id="PF00535">
    <property type="entry name" value="Glycos_transf_2"/>
    <property type="match status" value="1"/>
</dbReference>
<proteinExistence type="predicted"/>
<organism evidence="2 3">
    <name type="scientific">Celeribacter baekdonensis</name>
    <dbReference type="NCBI Taxonomy" id="875171"/>
    <lineage>
        <taxon>Bacteria</taxon>
        <taxon>Pseudomonadati</taxon>
        <taxon>Pseudomonadota</taxon>
        <taxon>Alphaproteobacteria</taxon>
        <taxon>Rhodobacterales</taxon>
        <taxon>Roseobacteraceae</taxon>
        <taxon>Celeribacter</taxon>
    </lineage>
</organism>
<name>A0A1G7QF40_9RHOB</name>
<dbReference type="Proteomes" id="UP000182284">
    <property type="component" value="Unassembled WGS sequence"/>
</dbReference>
<dbReference type="Gene3D" id="3.90.550.10">
    <property type="entry name" value="Spore Coat Polysaccharide Biosynthesis Protein SpsA, Chain A"/>
    <property type="match status" value="1"/>
</dbReference>
<accession>A0A1G7QF40</accession>
<dbReference type="InterPro" id="IPR001173">
    <property type="entry name" value="Glyco_trans_2-like"/>
</dbReference>
<evidence type="ECO:0000313" key="3">
    <source>
        <dbReference type="Proteomes" id="UP000182284"/>
    </source>
</evidence>
<reference evidence="2 3" key="1">
    <citation type="submission" date="2016-10" db="EMBL/GenBank/DDBJ databases">
        <authorList>
            <person name="de Groot N.N."/>
        </authorList>
    </citation>
    <scope>NUCLEOTIDE SEQUENCE [LARGE SCALE GENOMIC DNA]</scope>
    <source>
        <strain evidence="2 3">DSM 27375</strain>
    </source>
</reference>
<dbReference type="RefSeq" id="WP_074646139.1">
    <property type="nucleotide sequence ID" value="NZ_FNBL01000009.1"/>
</dbReference>
<sequence length="303" mass="33734">MKVGIVLGLHDSPLWITDQIRSIQDQSHTDWVMVIRDDGPQTETSALAQSTTQRDARISYRCAEPAGFVANFLMGLRDLPADCEAGAFSDQDDIWNSDKLARAVDALRDFGDRPALYCARRHVLTERGIVGDTLLYKRPPSFANALIENIAPGNTIVLNRAALDLARRTAPLASGVFAHDWWLYQLISGVGGIVIYDPEPVVQYRQHSQNILGAGEHGLTWLTNKLAVTKGLYRARIDQQTAALRTVYDRLTPENQALLDRFCAARRAKGPLSRLRAMRRLPVRRQGTLSHLTFLAAVVCDYA</sequence>
<dbReference type="SUPFAM" id="SSF53448">
    <property type="entry name" value="Nucleotide-diphospho-sugar transferases"/>
    <property type="match status" value="1"/>
</dbReference>
<dbReference type="AlphaFoldDB" id="A0A1G7QF40"/>
<gene>
    <name evidence="2" type="ORF">SAMN04488117_109110</name>
</gene>